<evidence type="ECO:0000256" key="5">
    <source>
        <dbReference type="ARBA" id="ARBA00023239"/>
    </source>
</evidence>
<keyword evidence="4 6" id="KW-0663">Pyridoxal phosphate</keyword>
<evidence type="ECO:0000256" key="3">
    <source>
        <dbReference type="ARBA" id="ARBA00022793"/>
    </source>
</evidence>
<dbReference type="PANTHER" id="PTHR11999">
    <property type="entry name" value="GROUP II PYRIDOXAL-5-PHOSPHATE DECARBOXYLASE"/>
    <property type="match status" value="1"/>
</dbReference>
<dbReference type="Gene3D" id="3.40.640.10">
    <property type="entry name" value="Type I PLP-dependent aspartate aminotransferase-like (Major domain)"/>
    <property type="match status" value="1"/>
</dbReference>
<keyword evidence="8" id="KW-0808">Transferase</keyword>
<keyword evidence="8" id="KW-0032">Aminotransferase</keyword>
<name>A0A7D4UHD6_9MICO</name>
<comment type="cofactor">
    <cofactor evidence="1 6 7">
        <name>pyridoxal 5'-phosphate</name>
        <dbReference type="ChEBI" id="CHEBI:597326"/>
    </cofactor>
</comment>
<dbReference type="Pfam" id="PF00282">
    <property type="entry name" value="Pyridoxal_deC"/>
    <property type="match status" value="1"/>
</dbReference>
<protein>
    <submittedName>
        <fullName evidence="8">Aminotransferase class V-fold PLP-dependent enzyme</fullName>
    </submittedName>
</protein>
<evidence type="ECO:0000256" key="4">
    <source>
        <dbReference type="ARBA" id="ARBA00022898"/>
    </source>
</evidence>
<evidence type="ECO:0000256" key="6">
    <source>
        <dbReference type="PIRSR" id="PIRSR602129-50"/>
    </source>
</evidence>
<evidence type="ECO:0000256" key="7">
    <source>
        <dbReference type="RuleBase" id="RU000382"/>
    </source>
</evidence>
<proteinExistence type="inferred from homology"/>
<dbReference type="EMBL" id="CP054038">
    <property type="protein sequence ID" value="QKJ18348.1"/>
    <property type="molecule type" value="Genomic_DNA"/>
</dbReference>
<dbReference type="InterPro" id="IPR015421">
    <property type="entry name" value="PyrdxlP-dep_Trfase_major"/>
</dbReference>
<evidence type="ECO:0000313" key="9">
    <source>
        <dbReference type="Proteomes" id="UP000502498"/>
    </source>
</evidence>
<dbReference type="GO" id="GO:0019752">
    <property type="term" value="P:carboxylic acid metabolic process"/>
    <property type="evidence" value="ECO:0007669"/>
    <property type="project" value="InterPro"/>
</dbReference>
<evidence type="ECO:0000256" key="2">
    <source>
        <dbReference type="ARBA" id="ARBA00009533"/>
    </source>
</evidence>
<keyword evidence="3" id="KW-0210">Decarboxylase</keyword>
<dbReference type="InterPro" id="IPR015424">
    <property type="entry name" value="PyrdxlP-dep_Trfase"/>
</dbReference>
<dbReference type="PANTHER" id="PTHR11999:SF70">
    <property type="entry name" value="MIP05841P"/>
    <property type="match status" value="1"/>
</dbReference>
<dbReference type="InterPro" id="IPR021115">
    <property type="entry name" value="Pyridoxal-P_BS"/>
</dbReference>
<sequence>MQRSPVIPLGAPGFDLAGVDGDEGVHEMHAVSAHTAAIVDDVLDYARRRALYRDVPLDRAVPAADLTRLAGPTVTEDGIGARRALGVFEHVLAPACLSTDHPGYLSFIPSAPTKAALAFDVVVSASAIYGGSWLEGAGAVHAENEVLRWLAGEFGLPATAGGVFVQGGTVGNLSALVTARDAARRRLRAAGQTPPSRWIVVCSAEAHSSIAAAADVMDVDVLPVPVDAEGRLRGEAVRPALEAGGSAVFAVVATAGTTNFGIVDDVASIAEVCRAHDVWLHVDGAYGLAAMLAPSTRGLFAGVEWADSMIVDPHKWLFAPFDACALLYRDPARAAAAHTQKAEYLETLTDSEGGNPSDLAIQLTRRARGLPLWFSLAVHGAARYRIAIEDAIRRAQRLADEIARRPELELVRAPQLSVVVFRRRGWTAADYQGWSDRLLADQRAFITPSSHDGETVLRIALISPLTTDDLLSDILDSLR</sequence>
<dbReference type="GO" id="GO:0004058">
    <property type="term" value="F:aromatic-L-amino-acid decarboxylase activity"/>
    <property type="evidence" value="ECO:0007669"/>
    <property type="project" value="UniProtKB-ARBA"/>
</dbReference>
<accession>A0A7D4UHD6</accession>
<dbReference type="GO" id="GO:0030170">
    <property type="term" value="F:pyridoxal phosphate binding"/>
    <property type="evidence" value="ECO:0007669"/>
    <property type="project" value="InterPro"/>
</dbReference>
<evidence type="ECO:0000313" key="8">
    <source>
        <dbReference type="EMBL" id="QKJ18348.1"/>
    </source>
</evidence>
<feature type="modified residue" description="N6-(pyridoxal phosphate)lysine" evidence="6">
    <location>
        <position position="315"/>
    </location>
</feature>
<dbReference type="InterPro" id="IPR015422">
    <property type="entry name" value="PyrdxlP-dep_Trfase_small"/>
</dbReference>
<evidence type="ECO:0000256" key="1">
    <source>
        <dbReference type="ARBA" id="ARBA00001933"/>
    </source>
</evidence>
<organism evidence="8 9">
    <name type="scientific">Microbacterium hominis</name>
    <dbReference type="NCBI Taxonomy" id="162426"/>
    <lineage>
        <taxon>Bacteria</taxon>
        <taxon>Bacillati</taxon>
        <taxon>Actinomycetota</taxon>
        <taxon>Actinomycetes</taxon>
        <taxon>Micrococcales</taxon>
        <taxon>Microbacteriaceae</taxon>
        <taxon>Microbacterium</taxon>
    </lineage>
</organism>
<dbReference type="AlphaFoldDB" id="A0A7D4UHD6"/>
<dbReference type="InterPro" id="IPR010977">
    <property type="entry name" value="Aromatic_deC"/>
</dbReference>
<dbReference type="PROSITE" id="PS00392">
    <property type="entry name" value="DDC_GAD_HDC_YDC"/>
    <property type="match status" value="1"/>
</dbReference>
<dbReference type="Proteomes" id="UP000502498">
    <property type="component" value="Chromosome"/>
</dbReference>
<dbReference type="InterPro" id="IPR002129">
    <property type="entry name" value="PyrdxlP-dep_de-COase"/>
</dbReference>
<keyword evidence="5 7" id="KW-0456">Lyase</keyword>
<gene>
    <name evidence="8" type="ORF">HQM25_02325</name>
</gene>
<dbReference type="GO" id="GO:0006520">
    <property type="term" value="P:amino acid metabolic process"/>
    <property type="evidence" value="ECO:0007669"/>
    <property type="project" value="InterPro"/>
</dbReference>
<dbReference type="SUPFAM" id="SSF53383">
    <property type="entry name" value="PLP-dependent transferases"/>
    <property type="match status" value="1"/>
</dbReference>
<comment type="similarity">
    <text evidence="2 7">Belongs to the group II decarboxylase family.</text>
</comment>
<dbReference type="GO" id="GO:0008483">
    <property type="term" value="F:transaminase activity"/>
    <property type="evidence" value="ECO:0007669"/>
    <property type="project" value="UniProtKB-KW"/>
</dbReference>
<reference evidence="8 9" key="1">
    <citation type="submission" date="2020-05" db="EMBL/GenBank/DDBJ databases">
        <title>Strain PA2F3 complete genome.</title>
        <authorList>
            <person name="Kim Y.-S."/>
            <person name="Kim S.-J."/>
            <person name="Jung H.-k."/>
            <person name="Kim S.-E."/>
            <person name="Kim K.-H."/>
        </authorList>
    </citation>
    <scope>NUCLEOTIDE SEQUENCE [LARGE SCALE GENOMIC DNA]</scope>
    <source>
        <strain evidence="8 9">PA2F3</strain>
    </source>
</reference>
<dbReference type="Gene3D" id="3.90.1150.10">
    <property type="entry name" value="Aspartate Aminotransferase, domain 1"/>
    <property type="match status" value="1"/>
</dbReference>
<dbReference type="PRINTS" id="PR00800">
    <property type="entry name" value="YHDCRBOXLASE"/>
</dbReference>